<sequence>MEDELSTLSAVKPSNSVKFRKPHSAVHAIVVGNDTSDDGSITDDDARAAVQDYKYKEAPENQIPLLDAPCIPGHIISPNAQTLAILGVSKFRYLEEVCAAEIAVAGIRVSPTTSSRSRATTFNSLSLISLAGQTRLPAVQRHVNLPRDSQIMDPVFSFDSRYLAFLLYSTICSDAATESVTHPILLYVIDCEDPELQLIRISNHPVSHIFNDSFSWTKGHELLFRTPLPGRGPAPSRPTCPPGPIVLETGFGHDVKRRAGGERTYQDLLKDSFDCALFEYYCTVQLLSCSLTGANVFLPLSGVIRSCTPSPDDRFLLVKVIHRPFSYFVQYGRFPTTISVYKFDDDALPLVREIVDLDLADSIPVSFDSCRVGPRNVTWRKDTGATLMWVEAQDEGDPKCIPSDDVRDVVWMLPEPFTKPPAVVHSLSFRFNKIYFASGYSLISERWVKTRQRNIWMVKYSDDEYVSNVHRIWTGSYEDRYNDPGEPQLRNRLLYSIVDPDSNHVKLLFAGDGATPTGDEPFVREMDLETLQYKTIWSSAPDLFESALSVLPDNRILIRRESLKQPPELFIIDPSSSSPDEVQITTVPHPCPSMLNVHSELVHYKRADGVQLSGYLYLPPGYSKENGRPLPTVLWAYPREFKSMETASQTIGSPHTFPLDGRPSMFFLLEGYAVLDRMTMPIVGEDNREPNDTYIEQLVANAAAAIDHLVSIGVTDRDRVGVGGHSYGAFMTANLLAHSDLFAAGVARSGAYNRTLTPNGFQREERTLWQAPDVYARMSPYMAADRIRTPLLLIHGQSDNNTGTYPMQSERMFAALKGHGKAPARFVCLPGESHHYKSRESCAHVLWETTRWFSKYVKHKNDSKHTRSKSEFIYMY</sequence>
<dbReference type="EMBL" id="HACM01008914">
    <property type="protein sequence ID" value="CRZ09356.1"/>
    <property type="molecule type" value="Transcribed_RNA"/>
</dbReference>
<keyword evidence="1" id="KW-0378">Hydrolase</keyword>
<accession>A0A0H5R694</accession>
<dbReference type="InterPro" id="IPR001375">
    <property type="entry name" value="Peptidase_S9_cat"/>
</dbReference>
<dbReference type="InterPro" id="IPR029058">
    <property type="entry name" value="AB_hydrolase_fold"/>
</dbReference>
<evidence type="ECO:0000259" key="2">
    <source>
        <dbReference type="Pfam" id="PF00326"/>
    </source>
</evidence>
<organism evidence="3">
    <name type="scientific">Spongospora subterranea</name>
    <dbReference type="NCBI Taxonomy" id="70186"/>
    <lineage>
        <taxon>Eukaryota</taxon>
        <taxon>Sar</taxon>
        <taxon>Rhizaria</taxon>
        <taxon>Endomyxa</taxon>
        <taxon>Phytomyxea</taxon>
        <taxon>Plasmodiophorida</taxon>
        <taxon>Plasmodiophoridae</taxon>
        <taxon>Spongospora</taxon>
    </lineage>
</organism>
<evidence type="ECO:0000313" key="3">
    <source>
        <dbReference type="EMBL" id="CRZ09356.1"/>
    </source>
</evidence>
<dbReference type="AlphaFoldDB" id="A0A0H5R694"/>
<protein>
    <recommendedName>
        <fullName evidence="2">Peptidase S9 prolyl oligopeptidase catalytic domain-containing protein</fullName>
    </recommendedName>
</protein>
<dbReference type="PANTHER" id="PTHR42776:SF28">
    <property type="entry name" value="GLUTAMYL ENDOPEPTIDASE, CHLOROPLASTIC-RELATED"/>
    <property type="match status" value="1"/>
</dbReference>
<dbReference type="GO" id="GO:0004252">
    <property type="term" value="F:serine-type endopeptidase activity"/>
    <property type="evidence" value="ECO:0007669"/>
    <property type="project" value="TreeGrafter"/>
</dbReference>
<dbReference type="SUPFAM" id="SSF53474">
    <property type="entry name" value="alpha/beta-Hydrolases"/>
    <property type="match status" value="1"/>
</dbReference>
<dbReference type="PANTHER" id="PTHR42776">
    <property type="entry name" value="SERINE PEPTIDASE S9 FAMILY MEMBER"/>
    <property type="match status" value="1"/>
</dbReference>
<name>A0A0H5R694_9EUKA</name>
<reference evidence="3" key="1">
    <citation type="submission" date="2015-04" db="EMBL/GenBank/DDBJ databases">
        <title>The genome sequence of the plant pathogenic Rhizarian Plasmodiophora brassicae reveals insights in its biotrophic life cycle and the origin of chitin synthesis.</title>
        <authorList>
            <person name="Schwelm A."/>
            <person name="Fogelqvist J."/>
            <person name="Knaust A."/>
            <person name="Julke S."/>
            <person name="Lilja T."/>
            <person name="Dhandapani V."/>
            <person name="Bonilla-Rosso G."/>
            <person name="Karlsson M."/>
            <person name="Shevchenko A."/>
            <person name="Choi S.R."/>
            <person name="Kim H.G."/>
            <person name="Park J.Y."/>
            <person name="Lim Y.P."/>
            <person name="Ludwig-Muller J."/>
            <person name="Dixelius C."/>
        </authorList>
    </citation>
    <scope>NUCLEOTIDE SEQUENCE</scope>
    <source>
        <tissue evidence="3">Potato root galls</tissue>
    </source>
</reference>
<proteinExistence type="predicted"/>
<dbReference type="Pfam" id="PF00326">
    <property type="entry name" value="Peptidase_S9"/>
    <property type="match status" value="1"/>
</dbReference>
<dbReference type="Gene3D" id="3.40.50.1820">
    <property type="entry name" value="alpha/beta hydrolase"/>
    <property type="match status" value="1"/>
</dbReference>
<dbReference type="SUPFAM" id="SSF82171">
    <property type="entry name" value="DPP6 N-terminal domain-like"/>
    <property type="match status" value="1"/>
</dbReference>
<feature type="domain" description="Peptidase S9 prolyl oligopeptidase catalytic" evidence="2">
    <location>
        <begin position="699"/>
        <end position="859"/>
    </location>
</feature>
<evidence type="ECO:0000256" key="1">
    <source>
        <dbReference type="ARBA" id="ARBA00022801"/>
    </source>
</evidence>
<dbReference type="GO" id="GO:0006508">
    <property type="term" value="P:proteolysis"/>
    <property type="evidence" value="ECO:0007669"/>
    <property type="project" value="InterPro"/>
</dbReference>